<evidence type="ECO:0000313" key="3">
    <source>
        <dbReference type="Proteomes" id="UP001358417"/>
    </source>
</evidence>
<dbReference type="InterPro" id="IPR029058">
    <property type="entry name" value="AB_hydrolase_fold"/>
</dbReference>
<dbReference type="EMBL" id="JAVRRD010000034">
    <property type="protein sequence ID" value="KAK5045738.1"/>
    <property type="molecule type" value="Genomic_DNA"/>
</dbReference>
<dbReference type="GeneID" id="89976992"/>
<keyword evidence="3" id="KW-1185">Reference proteome</keyword>
<dbReference type="InterPro" id="IPR050309">
    <property type="entry name" value="Type-B_Carboxylest/Lipase"/>
</dbReference>
<dbReference type="Gene3D" id="3.40.50.1820">
    <property type="entry name" value="alpha/beta hydrolase"/>
    <property type="match status" value="1"/>
</dbReference>
<comment type="caution">
    <text evidence="2">The sequence shown here is derived from an EMBL/GenBank/DDBJ whole genome shotgun (WGS) entry which is preliminary data.</text>
</comment>
<accession>A0AAV9MW26</accession>
<sequence>MPSSTTNINLEIFDHPTIGRIQGVKSSPNVVEYLGIQYATLSNAFARGSIGHYAGSGSTIVAITHGPTVINPANICEREQELIQARLHCTQSKQSATESLTLNISVPTNVPADSGLPVLVFVHGGGFASGSANHPQYNLTRIVEISAKDGIPIIAVGLNYRVGIAGFLISKEMKELGYKANNGLDDQRLGLRWIKHHIRGFGGDPERITFLGQSAGSVAGNIHLQSNEPLFEQYISMSGTAFSRPRRPEVGQKAYDSLVKGLGVAEASPYEQARKLLSEVENMGDQARRYNLGPTVDGDIVPEALVFRNQVEPESALKTFPGLRHCRRILVGDCQFDGTAFESRLPSQTDTLPQALIASLKESLDSTDARFVPAILSRYGLGQSASPNSTETTRRAILDLGNDIHFALPALALAKIWSKTTVPSAKAFLYHFNCPNPWDGPWKGEANHILDIAFALQNYNEQLSVGQRQCAGRFGKDFIRFVNGEDVWGEYRAGERPTSMIYSAQIDGEKDDSHLVHDESSASTGRRTFIQELGAEHIHDKVLHSWQVFMSATRK</sequence>
<reference evidence="2 3" key="1">
    <citation type="submission" date="2023-08" db="EMBL/GenBank/DDBJ databases">
        <title>Black Yeasts Isolated from many extreme environments.</title>
        <authorList>
            <person name="Coleine C."/>
            <person name="Stajich J.E."/>
            <person name="Selbmann L."/>
        </authorList>
    </citation>
    <scope>NUCLEOTIDE SEQUENCE [LARGE SCALE GENOMIC DNA]</scope>
    <source>
        <strain evidence="2 3">CCFEE 5792</strain>
    </source>
</reference>
<name>A0AAV9MW26_9EURO</name>
<organism evidence="2 3">
    <name type="scientific">Exophiala bonariae</name>
    <dbReference type="NCBI Taxonomy" id="1690606"/>
    <lineage>
        <taxon>Eukaryota</taxon>
        <taxon>Fungi</taxon>
        <taxon>Dikarya</taxon>
        <taxon>Ascomycota</taxon>
        <taxon>Pezizomycotina</taxon>
        <taxon>Eurotiomycetes</taxon>
        <taxon>Chaetothyriomycetidae</taxon>
        <taxon>Chaetothyriales</taxon>
        <taxon>Herpotrichiellaceae</taxon>
        <taxon>Exophiala</taxon>
    </lineage>
</organism>
<dbReference type="SUPFAM" id="SSF53474">
    <property type="entry name" value="alpha/beta-Hydrolases"/>
    <property type="match status" value="1"/>
</dbReference>
<evidence type="ECO:0000259" key="1">
    <source>
        <dbReference type="Pfam" id="PF00135"/>
    </source>
</evidence>
<dbReference type="RefSeq" id="XP_064701349.1">
    <property type="nucleotide sequence ID" value="XM_064852374.1"/>
</dbReference>
<protein>
    <recommendedName>
        <fullName evidence="1">Carboxylesterase type B domain-containing protein</fullName>
    </recommendedName>
</protein>
<gene>
    <name evidence="2" type="ORF">LTR84_008830</name>
</gene>
<dbReference type="InterPro" id="IPR002018">
    <property type="entry name" value="CarbesteraseB"/>
</dbReference>
<dbReference type="AlphaFoldDB" id="A0AAV9MW26"/>
<feature type="domain" description="Carboxylesterase type B" evidence="1">
    <location>
        <begin position="19"/>
        <end position="462"/>
    </location>
</feature>
<dbReference type="Proteomes" id="UP001358417">
    <property type="component" value="Unassembled WGS sequence"/>
</dbReference>
<evidence type="ECO:0000313" key="2">
    <source>
        <dbReference type="EMBL" id="KAK5045738.1"/>
    </source>
</evidence>
<proteinExistence type="predicted"/>
<dbReference type="Pfam" id="PF00135">
    <property type="entry name" value="COesterase"/>
    <property type="match status" value="1"/>
</dbReference>
<dbReference type="PANTHER" id="PTHR11559">
    <property type="entry name" value="CARBOXYLESTERASE"/>
    <property type="match status" value="1"/>
</dbReference>